<organism evidence="2 3">
    <name type="scientific">Adiantum capillus-veneris</name>
    <name type="common">Maidenhair fern</name>
    <dbReference type="NCBI Taxonomy" id="13818"/>
    <lineage>
        <taxon>Eukaryota</taxon>
        <taxon>Viridiplantae</taxon>
        <taxon>Streptophyta</taxon>
        <taxon>Embryophyta</taxon>
        <taxon>Tracheophyta</taxon>
        <taxon>Polypodiopsida</taxon>
        <taxon>Polypodiidae</taxon>
        <taxon>Polypodiales</taxon>
        <taxon>Pteridineae</taxon>
        <taxon>Pteridaceae</taxon>
        <taxon>Vittarioideae</taxon>
        <taxon>Adiantum</taxon>
    </lineage>
</organism>
<comment type="caution">
    <text evidence="2">The sequence shown here is derived from an EMBL/GenBank/DDBJ whole genome shotgun (WGS) entry which is preliminary data.</text>
</comment>
<sequence length="157" mass="17672">MVSTAEMVVHRRIVVLHHGAYGHFESFSGPIECLCSVLFMVHRVGMRPPCFVAESTVLFSHLGMQSSDSFMMHHVPELSQARSSSGEPLRGGLQRSHYFVACFMELLCRNGCIFLELGCGYVLPLLRHRKRSREDPSTSLDIDDEGDMPSRVNPFDD</sequence>
<accession>A0A9D4UJD0</accession>
<name>A0A9D4UJD0_ADICA</name>
<feature type="region of interest" description="Disordered" evidence="1">
    <location>
        <begin position="134"/>
        <end position="157"/>
    </location>
</feature>
<keyword evidence="3" id="KW-1185">Reference proteome</keyword>
<proteinExistence type="predicted"/>
<evidence type="ECO:0000313" key="2">
    <source>
        <dbReference type="EMBL" id="KAI5068959.1"/>
    </source>
</evidence>
<protein>
    <submittedName>
        <fullName evidence="2">Uncharacterized protein</fullName>
    </submittedName>
</protein>
<evidence type="ECO:0000313" key="3">
    <source>
        <dbReference type="Proteomes" id="UP000886520"/>
    </source>
</evidence>
<dbReference type="Proteomes" id="UP000886520">
    <property type="component" value="Chromosome 15"/>
</dbReference>
<reference evidence="2" key="1">
    <citation type="submission" date="2021-01" db="EMBL/GenBank/DDBJ databases">
        <title>Adiantum capillus-veneris genome.</title>
        <authorList>
            <person name="Fang Y."/>
            <person name="Liao Q."/>
        </authorList>
    </citation>
    <scope>NUCLEOTIDE SEQUENCE</scope>
    <source>
        <strain evidence="2">H3</strain>
        <tissue evidence="2">Leaf</tissue>
    </source>
</reference>
<gene>
    <name evidence="2" type="ORF">GOP47_0015260</name>
</gene>
<dbReference type="EMBL" id="JABFUD020000015">
    <property type="protein sequence ID" value="KAI5068959.1"/>
    <property type="molecule type" value="Genomic_DNA"/>
</dbReference>
<dbReference type="OrthoDB" id="10438071at2759"/>
<dbReference type="AlphaFoldDB" id="A0A9D4UJD0"/>
<evidence type="ECO:0000256" key="1">
    <source>
        <dbReference type="SAM" id="MobiDB-lite"/>
    </source>
</evidence>